<evidence type="ECO:0000256" key="1">
    <source>
        <dbReference type="ARBA" id="ARBA00004123"/>
    </source>
</evidence>
<dbReference type="Gene3D" id="1.20.1270.220">
    <property type="match status" value="1"/>
</dbReference>
<organism evidence="10 11">
    <name type="scientific">Aristolochia fimbriata</name>
    <name type="common">White veined hardy Dutchman's pipe vine</name>
    <dbReference type="NCBI Taxonomy" id="158543"/>
    <lineage>
        <taxon>Eukaryota</taxon>
        <taxon>Viridiplantae</taxon>
        <taxon>Streptophyta</taxon>
        <taxon>Embryophyta</taxon>
        <taxon>Tracheophyta</taxon>
        <taxon>Spermatophyta</taxon>
        <taxon>Magnoliopsida</taxon>
        <taxon>Magnoliidae</taxon>
        <taxon>Piperales</taxon>
        <taxon>Aristolochiaceae</taxon>
        <taxon>Aristolochia</taxon>
    </lineage>
</organism>
<evidence type="ECO:0000256" key="7">
    <source>
        <dbReference type="PROSITE-ProRule" id="PRU00035"/>
    </source>
</evidence>
<dbReference type="AlphaFoldDB" id="A0AAV7DUL7"/>
<evidence type="ECO:0000256" key="8">
    <source>
        <dbReference type="SAM" id="Coils"/>
    </source>
</evidence>
<dbReference type="CDD" id="cd05506">
    <property type="entry name" value="Bromo_plant1"/>
    <property type="match status" value="1"/>
</dbReference>
<dbReference type="Gene3D" id="1.20.920.10">
    <property type="entry name" value="Bromodomain-like"/>
    <property type="match status" value="1"/>
</dbReference>
<dbReference type="InterPro" id="IPR001487">
    <property type="entry name" value="Bromodomain"/>
</dbReference>
<evidence type="ECO:0000313" key="10">
    <source>
        <dbReference type="EMBL" id="KAG9439276.1"/>
    </source>
</evidence>
<gene>
    <name evidence="10" type="ORF">H6P81_019441</name>
</gene>
<proteinExistence type="predicted"/>
<comment type="caution">
    <text evidence="10">The sequence shown here is derived from an EMBL/GenBank/DDBJ whole genome shotgun (WGS) entry which is preliminary data.</text>
</comment>
<keyword evidence="6" id="KW-0539">Nucleus</keyword>
<feature type="domain" description="Bromo" evidence="9">
    <location>
        <begin position="44"/>
        <end position="116"/>
    </location>
</feature>
<dbReference type="InterPro" id="IPR027353">
    <property type="entry name" value="NET_dom"/>
</dbReference>
<dbReference type="InterPro" id="IPR037377">
    <property type="entry name" value="GTE_bromo"/>
</dbReference>
<comment type="subcellular location">
    <subcellularLocation>
        <location evidence="1">Nucleus</location>
    </subcellularLocation>
</comment>
<dbReference type="Pfam" id="PF00439">
    <property type="entry name" value="Bromodomain"/>
    <property type="match status" value="1"/>
</dbReference>
<evidence type="ECO:0000256" key="5">
    <source>
        <dbReference type="ARBA" id="ARBA00023163"/>
    </source>
</evidence>
<sequence length="534" mass="60395">MVTVAEGAKKCGPLKSIHCQLKRKRQMMDRAMTKQCADILKTLMNHEAGWVFNQPVDPVTLNIPDYFDVISEPMDLGTIRSKLEKDLYADAQEFVADVRLTFANAMRYNPSANPVHIMAKELNNIFSMRWKALELKWKGESADTLQKPVAEKPPKRNQNAKPVSHKLILSKKVMTAAEKQKLRKDLAALLNQNMPPPLLKFLQRFWSVSQIKERIEVDIDVFDEKTAWELHGIVKACLDARSASSSAVKIGEHGRLQSLKIGEHGRLQSLKIVRNLNRGRLPVKDRSTCQEGSLNLDRLACNTTSTTASAQEGILRHDFDGDTKIREEESVQPGYHPAARDSTCKEGFCDLGIKDLIYDEQLSPSKALRAAMLKSRFADTILKAQNKTLLSHGEKADPMKMHEERMKLERRQQEEKARIEAQVRAAEAAARLRAEAEMKRQREREREAARLALQKMEKTVEIDENREILKDLEMFGYFNPNDLGAILTSPGSSSSSIGFQGNPLEQLGLFIKDDYMEEDEVDPNTEVEEGEIGS</sequence>
<dbReference type="Proteomes" id="UP000825729">
    <property type="component" value="Unassembled WGS sequence"/>
</dbReference>
<dbReference type="InterPro" id="IPR052442">
    <property type="entry name" value="Env_Response_Regulator"/>
</dbReference>
<dbReference type="Pfam" id="PF17035">
    <property type="entry name" value="BET"/>
    <property type="match status" value="1"/>
</dbReference>
<evidence type="ECO:0000256" key="2">
    <source>
        <dbReference type="ARBA" id="ARBA00023015"/>
    </source>
</evidence>
<dbReference type="PANTHER" id="PTHR46136">
    <property type="entry name" value="TRANSCRIPTION FACTOR GTE8"/>
    <property type="match status" value="1"/>
</dbReference>
<feature type="coiled-coil region" evidence="8">
    <location>
        <begin position="409"/>
        <end position="466"/>
    </location>
</feature>
<protein>
    <recommendedName>
        <fullName evidence="9">Bromo domain-containing protein</fullName>
    </recommendedName>
</protein>
<evidence type="ECO:0000256" key="6">
    <source>
        <dbReference type="ARBA" id="ARBA00023242"/>
    </source>
</evidence>
<keyword evidence="2" id="KW-0805">Transcription regulation</keyword>
<dbReference type="EMBL" id="JAINDJ010000008">
    <property type="protein sequence ID" value="KAG9439276.1"/>
    <property type="molecule type" value="Genomic_DNA"/>
</dbReference>
<evidence type="ECO:0000259" key="9">
    <source>
        <dbReference type="PROSITE" id="PS50014"/>
    </source>
</evidence>
<dbReference type="SUPFAM" id="SSF47370">
    <property type="entry name" value="Bromodomain"/>
    <property type="match status" value="1"/>
</dbReference>
<dbReference type="InterPro" id="IPR038336">
    <property type="entry name" value="NET_sf"/>
</dbReference>
<evidence type="ECO:0000313" key="11">
    <source>
        <dbReference type="Proteomes" id="UP000825729"/>
    </source>
</evidence>
<keyword evidence="5" id="KW-0804">Transcription</keyword>
<keyword evidence="11" id="KW-1185">Reference proteome</keyword>
<dbReference type="GO" id="GO:0005634">
    <property type="term" value="C:nucleus"/>
    <property type="evidence" value="ECO:0007669"/>
    <property type="project" value="UniProtKB-SubCell"/>
</dbReference>
<dbReference type="PRINTS" id="PR00503">
    <property type="entry name" value="BROMODOMAIN"/>
</dbReference>
<evidence type="ECO:0000256" key="3">
    <source>
        <dbReference type="ARBA" id="ARBA00023054"/>
    </source>
</evidence>
<evidence type="ECO:0000256" key="4">
    <source>
        <dbReference type="ARBA" id="ARBA00023117"/>
    </source>
</evidence>
<keyword evidence="4 7" id="KW-0103">Bromodomain</keyword>
<dbReference type="SMART" id="SM00297">
    <property type="entry name" value="BROMO"/>
    <property type="match status" value="1"/>
</dbReference>
<keyword evidence="3 8" id="KW-0175">Coiled coil</keyword>
<dbReference type="InterPro" id="IPR036427">
    <property type="entry name" value="Bromodomain-like_sf"/>
</dbReference>
<reference evidence="10 11" key="1">
    <citation type="submission" date="2021-07" db="EMBL/GenBank/DDBJ databases">
        <title>The Aristolochia fimbriata genome: insights into angiosperm evolution, floral development and chemical biosynthesis.</title>
        <authorList>
            <person name="Jiao Y."/>
        </authorList>
    </citation>
    <scope>NUCLEOTIDE SEQUENCE [LARGE SCALE GENOMIC DNA]</scope>
    <source>
        <strain evidence="10">IBCAS-2021</strain>
        <tissue evidence="10">Leaf</tissue>
    </source>
</reference>
<accession>A0AAV7DUL7</accession>
<dbReference type="PROSITE" id="PS50014">
    <property type="entry name" value="BROMODOMAIN_2"/>
    <property type="match status" value="1"/>
</dbReference>
<name>A0AAV7DUL7_ARIFI</name>
<dbReference type="PANTHER" id="PTHR46136:SF19">
    <property type="entry name" value="TRANSCRIPTION FACTOR GTE12"/>
    <property type="match status" value="1"/>
</dbReference>